<dbReference type="InterPro" id="IPR036388">
    <property type="entry name" value="WH-like_DNA-bd_sf"/>
</dbReference>
<dbReference type="RefSeq" id="WP_203759337.1">
    <property type="nucleotide sequence ID" value="NZ_BAAABO010000004.1"/>
</dbReference>
<evidence type="ECO:0000259" key="4">
    <source>
        <dbReference type="Pfam" id="PF25583"/>
    </source>
</evidence>
<dbReference type="PROSITE" id="PS52050">
    <property type="entry name" value="WYL"/>
    <property type="match status" value="1"/>
</dbReference>
<dbReference type="Pfam" id="PF25583">
    <property type="entry name" value="WCX"/>
    <property type="match status" value="1"/>
</dbReference>
<dbReference type="Pfam" id="PF08279">
    <property type="entry name" value="HTH_11"/>
    <property type="match status" value="1"/>
</dbReference>
<dbReference type="Proteomes" id="UP000609879">
    <property type="component" value="Unassembled WGS sequence"/>
</dbReference>
<comment type="caution">
    <text evidence="5">The sequence shown here is derived from an EMBL/GenBank/DDBJ whole genome shotgun (WGS) entry which is preliminary data.</text>
</comment>
<protein>
    <submittedName>
        <fullName evidence="5">Transcriptional regulator</fullName>
    </submittedName>
</protein>
<evidence type="ECO:0000313" key="6">
    <source>
        <dbReference type="Proteomes" id="UP000609879"/>
    </source>
</evidence>
<gene>
    <name evidence="5" type="ORF">Ade02nite_00720</name>
</gene>
<evidence type="ECO:0000313" key="5">
    <source>
        <dbReference type="EMBL" id="GID71431.1"/>
    </source>
</evidence>
<dbReference type="EMBL" id="BOMI01000002">
    <property type="protein sequence ID" value="GID71431.1"/>
    <property type="molecule type" value="Genomic_DNA"/>
</dbReference>
<proteinExistence type="predicted"/>
<evidence type="ECO:0000259" key="2">
    <source>
        <dbReference type="Pfam" id="PF08279"/>
    </source>
</evidence>
<name>A0ABQ3XUK1_9ACTN</name>
<keyword evidence="6" id="KW-1185">Reference proteome</keyword>
<feature type="domain" description="Helix-turn-helix type 11" evidence="2">
    <location>
        <begin position="10"/>
        <end position="62"/>
    </location>
</feature>
<organism evidence="5 6">
    <name type="scientific">Paractinoplanes deccanensis</name>
    <dbReference type="NCBI Taxonomy" id="113561"/>
    <lineage>
        <taxon>Bacteria</taxon>
        <taxon>Bacillati</taxon>
        <taxon>Actinomycetota</taxon>
        <taxon>Actinomycetes</taxon>
        <taxon>Micromonosporales</taxon>
        <taxon>Micromonosporaceae</taxon>
        <taxon>Paractinoplanes</taxon>
    </lineage>
</organism>
<feature type="domain" description="WCX" evidence="4">
    <location>
        <begin position="239"/>
        <end position="313"/>
    </location>
</feature>
<dbReference type="InterPro" id="IPR013196">
    <property type="entry name" value="HTH_11"/>
</dbReference>
<feature type="region of interest" description="Disordered" evidence="1">
    <location>
        <begin position="316"/>
        <end position="343"/>
    </location>
</feature>
<evidence type="ECO:0000259" key="3">
    <source>
        <dbReference type="Pfam" id="PF13280"/>
    </source>
</evidence>
<dbReference type="Pfam" id="PF13280">
    <property type="entry name" value="WYL"/>
    <property type="match status" value="1"/>
</dbReference>
<dbReference type="InterPro" id="IPR026881">
    <property type="entry name" value="WYL_dom"/>
</dbReference>
<dbReference type="PANTHER" id="PTHR34580:SF3">
    <property type="entry name" value="PROTEIN PAFB"/>
    <property type="match status" value="1"/>
</dbReference>
<dbReference type="InterPro" id="IPR057727">
    <property type="entry name" value="WCX_dom"/>
</dbReference>
<sequence>MPQPLGRVLGLLELLQAGPAGHTVGRLAERLGVDERTVRRYAAHLTDLGIPVESRRGRYGGYALAPGYRLPPLMLTDDEAVAVLLGLVAGRRIGLSGAAAAAETALAKIQRVLPRVLRARTDALLSTLDFAAGGPAPAPSTSTGTLLTLAAAAGERRPVAFAYTKPGAAPAGRRLDPYGLVFHNGKWFVTGHDHDRGTTRTFRLDRIGAAETLDGTFDVPAGFDPGAHVAAGLATGAWRHQVSVLLHTDLDQARRRIPPTVATLTRAPDGVRLTARVERLEGMAQMLAGLGWDFTVEFPGELRDEVAALAARLRTAAGRGATDHEGTPPPDSGRRRTPSRRHG</sequence>
<dbReference type="InterPro" id="IPR051534">
    <property type="entry name" value="CBASS_pafABC_assoc_protein"/>
</dbReference>
<dbReference type="InterPro" id="IPR036390">
    <property type="entry name" value="WH_DNA-bd_sf"/>
</dbReference>
<dbReference type="PANTHER" id="PTHR34580">
    <property type="match status" value="1"/>
</dbReference>
<reference evidence="5 6" key="1">
    <citation type="submission" date="2021-01" db="EMBL/GenBank/DDBJ databases">
        <title>Whole genome shotgun sequence of Actinoplanes deccanensis NBRC 13994.</title>
        <authorList>
            <person name="Komaki H."/>
            <person name="Tamura T."/>
        </authorList>
    </citation>
    <scope>NUCLEOTIDE SEQUENCE [LARGE SCALE GENOMIC DNA]</scope>
    <source>
        <strain evidence="5 6">NBRC 13994</strain>
    </source>
</reference>
<dbReference type="SUPFAM" id="SSF46785">
    <property type="entry name" value="Winged helix' DNA-binding domain"/>
    <property type="match status" value="1"/>
</dbReference>
<evidence type="ECO:0000256" key="1">
    <source>
        <dbReference type="SAM" id="MobiDB-lite"/>
    </source>
</evidence>
<accession>A0ABQ3XUK1</accession>
<dbReference type="Gene3D" id="1.10.10.10">
    <property type="entry name" value="Winged helix-like DNA-binding domain superfamily/Winged helix DNA-binding domain"/>
    <property type="match status" value="1"/>
</dbReference>
<feature type="domain" description="WYL" evidence="3">
    <location>
        <begin position="145"/>
        <end position="211"/>
    </location>
</feature>